<sequence length="323" mass="37371">EITNHEDTKRLICGFLSLLKSCPPSAINLRRNLVKVFHVILSLKIVVGEEIEVAGRDYLIQYVPQLLLDDLRFYNGPAPYSDVRASYFNVLLAFLGEVHHMLTKEEMGLIIKSFLPVVYDSSLPVEVHDAICFLLVEFEKRRQESVDFFPAQILLEMLQAFNMRLKVFVKSDLPFIREKLKESETFFDCEDYCCTDFSYYHHLRNPSSNFISDFKKATNKKSIDESKNSFTIQSCKDLIEIIFQGAYEIAKQCGRRQQGDLNYIQPFSDFLKYSVQAMGVYSIPSKSYISPDVTLKKHHELLRLAAEIVSFFLILFLSGNRIH</sequence>
<evidence type="ECO:0000313" key="2">
    <source>
        <dbReference type="Proteomes" id="UP000499080"/>
    </source>
</evidence>
<reference evidence="1 2" key="1">
    <citation type="journal article" date="2019" name="Sci. Rep.">
        <title>Orb-weaving spider Araneus ventricosus genome elucidates the spidroin gene catalogue.</title>
        <authorList>
            <person name="Kono N."/>
            <person name="Nakamura H."/>
            <person name="Ohtoshi R."/>
            <person name="Moran D.A.P."/>
            <person name="Shinohara A."/>
            <person name="Yoshida Y."/>
            <person name="Fujiwara M."/>
            <person name="Mori M."/>
            <person name="Tomita M."/>
            <person name="Arakawa K."/>
        </authorList>
    </citation>
    <scope>NUCLEOTIDE SEQUENCE [LARGE SCALE GENOMIC DNA]</scope>
</reference>
<organism evidence="1 2">
    <name type="scientific">Araneus ventricosus</name>
    <name type="common">Orbweaver spider</name>
    <name type="synonym">Epeira ventricosa</name>
    <dbReference type="NCBI Taxonomy" id="182803"/>
    <lineage>
        <taxon>Eukaryota</taxon>
        <taxon>Metazoa</taxon>
        <taxon>Ecdysozoa</taxon>
        <taxon>Arthropoda</taxon>
        <taxon>Chelicerata</taxon>
        <taxon>Arachnida</taxon>
        <taxon>Araneae</taxon>
        <taxon>Araneomorphae</taxon>
        <taxon>Entelegynae</taxon>
        <taxon>Araneoidea</taxon>
        <taxon>Araneidae</taxon>
        <taxon>Araneus</taxon>
    </lineage>
</organism>
<dbReference type="EMBL" id="BGPR01025289">
    <property type="protein sequence ID" value="GBN94070.1"/>
    <property type="molecule type" value="Genomic_DNA"/>
</dbReference>
<dbReference type="AlphaFoldDB" id="A0A4Y2T2D9"/>
<comment type="caution">
    <text evidence="1">The sequence shown here is derived from an EMBL/GenBank/DDBJ whole genome shotgun (WGS) entry which is preliminary data.</text>
</comment>
<protein>
    <submittedName>
        <fullName evidence="1">Uncharacterized protein</fullName>
    </submittedName>
</protein>
<dbReference type="Proteomes" id="UP000499080">
    <property type="component" value="Unassembled WGS sequence"/>
</dbReference>
<evidence type="ECO:0000313" key="1">
    <source>
        <dbReference type="EMBL" id="GBN94070.1"/>
    </source>
</evidence>
<proteinExistence type="predicted"/>
<dbReference type="InterPro" id="IPR046807">
    <property type="entry name" value="Tra1_central"/>
</dbReference>
<gene>
    <name evidence="1" type="ORF">AVEN_207681_1</name>
</gene>
<keyword evidence="2" id="KW-1185">Reference proteome</keyword>
<accession>A0A4Y2T2D9</accession>
<name>A0A4Y2T2D9_ARAVE</name>
<feature type="non-terminal residue" evidence="1">
    <location>
        <position position="1"/>
    </location>
</feature>
<dbReference type="Pfam" id="PF20175">
    <property type="entry name" value="Tra1_central"/>
    <property type="match status" value="1"/>
</dbReference>